<organism evidence="1 2">
    <name type="scientific">Colletotrichum sojae</name>
    <dbReference type="NCBI Taxonomy" id="2175907"/>
    <lineage>
        <taxon>Eukaryota</taxon>
        <taxon>Fungi</taxon>
        <taxon>Dikarya</taxon>
        <taxon>Ascomycota</taxon>
        <taxon>Pezizomycotina</taxon>
        <taxon>Sordariomycetes</taxon>
        <taxon>Hypocreomycetidae</taxon>
        <taxon>Glomerellales</taxon>
        <taxon>Glomerellaceae</taxon>
        <taxon>Colletotrichum</taxon>
        <taxon>Colletotrichum orchidearum species complex</taxon>
    </lineage>
</organism>
<evidence type="ECO:0000313" key="1">
    <source>
        <dbReference type="EMBL" id="KAF6782735.1"/>
    </source>
</evidence>
<reference evidence="1 2" key="1">
    <citation type="journal article" date="2020" name="Phytopathology">
        <title>Genome Sequence Resources of Colletotrichum truncatum, C. plurivorum, C. musicola, and C. sojae: Four Species Pathogenic to Soybean (Glycine max).</title>
        <authorList>
            <person name="Rogerio F."/>
            <person name="Boufleur T.R."/>
            <person name="Ciampi-Guillardi M."/>
            <person name="Sukno S.A."/>
            <person name="Thon M.R."/>
            <person name="Massola Junior N.S."/>
            <person name="Baroncelli R."/>
        </authorList>
    </citation>
    <scope>NUCLEOTIDE SEQUENCE [LARGE SCALE GENOMIC DNA]</scope>
    <source>
        <strain evidence="1 2">LFN0009</strain>
    </source>
</reference>
<proteinExistence type="predicted"/>
<dbReference type="AlphaFoldDB" id="A0A8H6MG99"/>
<name>A0A8H6MG99_9PEZI</name>
<evidence type="ECO:0000313" key="2">
    <source>
        <dbReference type="Proteomes" id="UP000652219"/>
    </source>
</evidence>
<dbReference type="EMBL" id="WIGN01000879">
    <property type="protein sequence ID" value="KAF6782735.1"/>
    <property type="molecule type" value="Genomic_DNA"/>
</dbReference>
<comment type="caution">
    <text evidence="1">The sequence shown here is derived from an EMBL/GenBank/DDBJ whole genome shotgun (WGS) entry which is preliminary data.</text>
</comment>
<dbReference type="Proteomes" id="UP000652219">
    <property type="component" value="Unassembled WGS sequence"/>
</dbReference>
<protein>
    <submittedName>
        <fullName evidence="1">Uncharacterized protein</fullName>
    </submittedName>
</protein>
<accession>A0A8H6MG99</accession>
<gene>
    <name evidence="1" type="ORF">CSOJ01_15971</name>
</gene>
<keyword evidence="2" id="KW-1185">Reference proteome</keyword>
<sequence length="74" mass="9040">MNYVILFTLTIRYCPIFTSKIYIYIVVNRINLFTKFPINYITMSKFFTTFYYTYNEVFIEENIKSIFISTRISL</sequence>